<dbReference type="InterPro" id="IPR036652">
    <property type="entry name" value="YjeF_N_dom_sf"/>
</dbReference>
<dbReference type="GO" id="GO:0046496">
    <property type="term" value="P:nicotinamide nucleotide metabolic process"/>
    <property type="evidence" value="ECO:0007669"/>
    <property type="project" value="UniProtKB-UniRule"/>
</dbReference>
<evidence type="ECO:0000256" key="9">
    <source>
        <dbReference type="ARBA" id="ARBA00022958"/>
    </source>
</evidence>
<name>A0A212R0K2_9PROT</name>
<feature type="binding site" evidence="17">
    <location>
        <position position="444"/>
    </location>
    <ligand>
        <name>AMP</name>
        <dbReference type="ChEBI" id="CHEBI:456215"/>
    </ligand>
</feature>
<dbReference type="RefSeq" id="WP_279311718.1">
    <property type="nucleotide sequence ID" value="NZ_FYEH01000004.1"/>
</dbReference>
<evidence type="ECO:0000256" key="10">
    <source>
        <dbReference type="ARBA" id="ARBA00023027"/>
    </source>
</evidence>
<dbReference type="PANTHER" id="PTHR12592">
    <property type="entry name" value="ATP-DEPENDENT (S)-NAD(P)H-HYDRATE DEHYDRATASE FAMILY MEMBER"/>
    <property type="match status" value="1"/>
</dbReference>
<keyword evidence="7 17" id="KW-0067">ATP-binding</keyword>
<comment type="cofactor">
    <cofactor evidence="17">
        <name>Mg(2+)</name>
        <dbReference type="ChEBI" id="CHEBI:18420"/>
    </cofactor>
</comment>
<comment type="similarity">
    <text evidence="4 19">In the C-terminal section; belongs to the NnrD/CARKD family.</text>
</comment>
<dbReference type="InterPro" id="IPR029056">
    <property type="entry name" value="Ribokinase-like"/>
</dbReference>
<dbReference type="Proteomes" id="UP000197065">
    <property type="component" value="Unassembled WGS sequence"/>
</dbReference>
<gene>
    <name evidence="17" type="primary">nnrD</name>
    <name evidence="18" type="synonym">nnrE</name>
    <name evidence="22" type="ORF">SAMN07250955_104242</name>
</gene>
<evidence type="ECO:0000256" key="3">
    <source>
        <dbReference type="ARBA" id="ARBA00006001"/>
    </source>
</evidence>
<feature type="domain" description="YjeF C-terminal" evidence="20">
    <location>
        <begin position="234"/>
        <end position="499"/>
    </location>
</feature>
<evidence type="ECO:0000313" key="23">
    <source>
        <dbReference type="Proteomes" id="UP000197065"/>
    </source>
</evidence>
<dbReference type="PANTHER" id="PTHR12592:SF0">
    <property type="entry name" value="ATP-DEPENDENT (S)-NAD(P)H-HYDRATE DEHYDRATASE"/>
    <property type="match status" value="1"/>
</dbReference>
<accession>A0A212R0K2</accession>
<dbReference type="SUPFAM" id="SSF64153">
    <property type="entry name" value="YjeF N-terminal domain-like"/>
    <property type="match status" value="1"/>
</dbReference>
<dbReference type="GO" id="GO:0052856">
    <property type="term" value="F:NAD(P)HX epimerase activity"/>
    <property type="evidence" value="ECO:0007669"/>
    <property type="project" value="UniProtKB-UniRule"/>
</dbReference>
<comment type="similarity">
    <text evidence="17">Belongs to the NnrD/CARKD family.</text>
</comment>
<feature type="binding site" evidence="18">
    <location>
        <position position="170"/>
    </location>
    <ligand>
        <name>K(+)</name>
        <dbReference type="ChEBI" id="CHEBI:29103"/>
    </ligand>
</feature>
<evidence type="ECO:0000256" key="1">
    <source>
        <dbReference type="ARBA" id="ARBA00000013"/>
    </source>
</evidence>
<comment type="cofactor">
    <cofactor evidence="18 19">
        <name>K(+)</name>
        <dbReference type="ChEBI" id="CHEBI:29103"/>
    </cofactor>
    <text evidence="18 19">Binds 1 potassium ion per subunit.</text>
</comment>
<dbReference type="InterPro" id="IPR030677">
    <property type="entry name" value="Nnr"/>
</dbReference>
<evidence type="ECO:0000256" key="8">
    <source>
        <dbReference type="ARBA" id="ARBA00022857"/>
    </source>
</evidence>
<feature type="binding site" evidence="17">
    <location>
        <position position="382"/>
    </location>
    <ligand>
        <name>(6S)-NADPHX</name>
        <dbReference type="ChEBI" id="CHEBI:64076"/>
    </ligand>
</feature>
<keyword evidence="13" id="KW-0511">Multifunctional enzyme</keyword>
<evidence type="ECO:0000256" key="19">
    <source>
        <dbReference type="PIRNR" id="PIRNR017184"/>
    </source>
</evidence>
<feature type="binding site" evidence="18">
    <location>
        <position position="69"/>
    </location>
    <ligand>
        <name>K(+)</name>
        <dbReference type="ChEBI" id="CHEBI:29103"/>
    </ligand>
</feature>
<keyword evidence="10 17" id="KW-0520">NAD</keyword>
<feature type="binding site" evidence="17">
    <location>
        <begin position="415"/>
        <end position="419"/>
    </location>
    <ligand>
        <name>AMP</name>
        <dbReference type="ChEBI" id="CHEBI:456215"/>
    </ligand>
</feature>
<comment type="caution">
    <text evidence="18">Lacks conserved residue(s) required for the propagation of feature annotation.</text>
</comment>
<keyword evidence="11 18" id="KW-0413">Isomerase</keyword>
<sequence>MAPGIRLVAWAKRPLLGARQSGLLDRQAEAEGISGLELMASAGAAVARRITLHDKPAEPVLVLCGPGNNGGDGWIIATELAALGWPVRVASLIPPANLKGDAAAARARWTGPVEAITPETPKNASIIVDALFGVGLNRALDPAAASVVDGVNQLRANRPKTLVYAVDIPSGVDADTGDIRGTAIKATHTVSFVTAKPGHLLYPGRSNRGHLDVVDIGIDAQLIDRLTPRLFANSPALWGSSLPERGPDSHKYKFGHALIVGGPAKSTGASRLAAIAALRIGAGLVSVVTASSALPIYASTLTSVMTKIADSKEEIEELLNDERITVILIGPGAGITKATEDTLELILRRPGKAVLDADALSVLANASHLRALLHANVVLTPHEGEFKRLFPSIRGTRIERAESAARESGATIVLKGADTIVATPDGRSAIMGEAPPSLATAGTGDVLAGLITGIFAQNVTAFEAACAGVWLHAEGAAMHTSGLIAEDLPRSAALARGRLHVSPSRHAAVMLPIHQPCA</sequence>
<dbReference type="InterPro" id="IPR000631">
    <property type="entry name" value="CARKD"/>
</dbReference>
<feature type="binding site" evidence="18">
    <location>
        <position position="167"/>
    </location>
    <ligand>
        <name>(6S)-NADPHX</name>
        <dbReference type="ChEBI" id="CHEBI:64076"/>
    </ligand>
</feature>
<dbReference type="Pfam" id="PF01256">
    <property type="entry name" value="Carb_kinase"/>
    <property type="match status" value="1"/>
</dbReference>
<comment type="catalytic activity">
    <reaction evidence="2 18 19">
        <text>(6R)-NADPHX = (6S)-NADPHX</text>
        <dbReference type="Rhea" id="RHEA:32227"/>
        <dbReference type="ChEBI" id="CHEBI:64076"/>
        <dbReference type="ChEBI" id="CHEBI:64077"/>
        <dbReference type="EC" id="5.1.99.6"/>
    </reaction>
</comment>
<comment type="function">
    <text evidence="18">Catalyzes the epimerization of the S- and R-forms of NAD(P)HX, a damaged form of NAD(P)H that is a result of enzymatic or heat-dependent hydration. This is a prerequisite for the S-specific NAD(P)H-hydrate dehydratase to allow the repair of both epimers of NAD(P)HX.</text>
</comment>
<feature type="binding site" evidence="18">
    <location>
        <begin position="68"/>
        <end position="72"/>
    </location>
    <ligand>
        <name>(6S)-NADPHX</name>
        <dbReference type="ChEBI" id="CHEBI:64076"/>
    </ligand>
</feature>
<keyword evidence="9 18" id="KW-0630">Potassium</keyword>
<dbReference type="Gene3D" id="3.40.1190.20">
    <property type="match status" value="1"/>
</dbReference>
<comment type="function">
    <text evidence="14 19">Bifunctional enzyme that catalyzes the epimerization of the S- and R-forms of NAD(P)HX and the dehydration of the S-form of NAD(P)HX at the expense of ADP, which is converted to AMP. This allows the repair of both epimers of NAD(P)HX, a damaged form of NAD(P)H that is a result of enzymatic or heat-dependent hydration.</text>
</comment>
<dbReference type="GO" id="GO:0046872">
    <property type="term" value="F:metal ion binding"/>
    <property type="evidence" value="ECO:0007669"/>
    <property type="project" value="UniProtKB-UniRule"/>
</dbReference>
<evidence type="ECO:0000256" key="15">
    <source>
        <dbReference type="ARBA" id="ARBA00048238"/>
    </source>
</evidence>
<dbReference type="EC" id="5.1.99.6" evidence="19"/>
<proteinExistence type="inferred from homology"/>
<dbReference type="CDD" id="cd01171">
    <property type="entry name" value="YXKO-related"/>
    <property type="match status" value="1"/>
</dbReference>
<dbReference type="PROSITE" id="PS01050">
    <property type="entry name" value="YJEF_C_2"/>
    <property type="match status" value="1"/>
</dbReference>
<evidence type="ECO:0000313" key="22">
    <source>
        <dbReference type="EMBL" id="SNB65337.1"/>
    </source>
</evidence>
<evidence type="ECO:0000256" key="7">
    <source>
        <dbReference type="ARBA" id="ARBA00022840"/>
    </source>
</evidence>
<dbReference type="PROSITE" id="PS51383">
    <property type="entry name" value="YJEF_C_3"/>
    <property type="match status" value="1"/>
</dbReference>
<dbReference type="HAMAP" id="MF_01966">
    <property type="entry name" value="NADHX_epimerase"/>
    <property type="match status" value="1"/>
</dbReference>
<comment type="similarity">
    <text evidence="18">Belongs to the NnrE/AIBP family.</text>
</comment>
<dbReference type="EC" id="4.2.1.136" evidence="19"/>
<dbReference type="GO" id="GO:0005524">
    <property type="term" value="F:ATP binding"/>
    <property type="evidence" value="ECO:0007669"/>
    <property type="project" value="UniProtKB-UniRule"/>
</dbReference>
<dbReference type="GO" id="GO:0110051">
    <property type="term" value="P:metabolite repair"/>
    <property type="evidence" value="ECO:0007669"/>
    <property type="project" value="TreeGrafter"/>
</dbReference>
<dbReference type="Gene3D" id="3.40.50.10260">
    <property type="entry name" value="YjeF N-terminal domain"/>
    <property type="match status" value="1"/>
</dbReference>
<dbReference type="PIRSF" id="PIRSF017184">
    <property type="entry name" value="Nnr"/>
    <property type="match status" value="1"/>
</dbReference>
<feature type="binding site" evidence="17">
    <location>
        <position position="445"/>
    </location>
    <ligand>
        <name>(6S)-NADPHX</name>
        <dbReference type="ChEBI" id="CHEBI:64076"/>
    </ligand>
</feature>
<dbReference type="PROSITE" id="PS51385">
    <property type="entry name" value="YJEF_N"/>
    <property type="match status" value="1"/>
</dbReference>
<dbReference type="GO" id="GO:0016301">
    <property type="term" value="F:kinase activity"/>
    <property type="evidence" value="ECO:0007669"/>
    <property type="project" value="UniProtKB-KW"/>
</dbReference>
<keyword evidence="23" id="KW-1185">Reference proteome</keyword>
<feature type="binding site" evidence="17">
    <location>
        <position position="269"/>
    </location>
    <ligand>
        <name>(6S)-NADPHX</name>
        <dbReference type="ChEBI" id="CHEBI:64076"/>
    </ligand>
</feature>
<dbReference type="NCBIfam" id="TIGR00196">
    <property type="entry name" value="yjeF_cterm"/>
    <property type="match status" value="1"/>
</dbReference>
<evidence type="ECO:0000256" key="2">
    <source>
        <dbReference type="ARBA" id="ARBA00000909"/>
    </source>
</evidence>
<evidence type="ECO:0000256" key="12">
    <source>
        <dbReference type="ARBA" id="ARBA00023239"/>
    </source>
</evidence>
<comment type="similarity">
    <text evidence="3 19">In the N-terminal section; belongs to the NnrE/AIBP family.</text>
</comment>
<keyword evidence="6 17" id="KW-0547">Nucleotide-binding</keyword>
<feature type="domain" description="YjeF N-terminal" evidence="21">
    <location>
        <begin position="21"/>
        <end position="224"/>
    </location>
</feature>
<evidence type="ECO:0000259" key="20">
    <source>
        <dbReference type="PROSITE" id="PS51383"/>
    </source>
</evidence>
<keyword evidence="22" id="KW-0808">Transferase</keyword>
<comment type="catalytic activity">
    <reaction evidence="1 18 19">
        <text>(6R)-NADHX = (6S)-NADHX</text>
        <dbReference type="Rhea" id="RHEA:32215"/>
        <dbReference type="ChEBI" id="CHEBI:64074"/>
        <dbReference type="ChEBI" id="CHEBI:64075"/>
        <dbReference type="EC" id="5.1.99.6"/>
    </reaction>
</comment>
<evidence type="ECO:0000256" key="13">
    <source>
        <dbReference type="ARBA" id="ARBA00023268"/>
    </source>
</evidence>
<keyword evidence="22" id="KW-0418">Kinase</keyword>
<dbReference type="Pfam" id="PF03853">
    <property type="entry name" value="YjeF_N"/>
    <property type="match status" value="1"/>
</dbReference>
<evidence type="ECO:0000256" key="14">
    <source>
        <dbReference type="ARBA" id="ARBA00025153"/>
    </source>
</evidence>
<dbReference type="NCBIfam" id="TIGR00197">
    <property type="entry name" value="yjeF_nterm"/>
    <property type="match status" value="1"/>
</dbReference>
<comment type="subunit">
    <text evidence="17">Homotetramer.</text>
</comment>
<evidence type="ECO:0000256" key="6">
    <source>
        <dbReference type="ARBA" id="ARBA00022741"/>
    </source>
</evidence>
<organism evidence="22 23">
    <name type="scientific">Arboricoccus pini</name>
    <dbReference type="NCBI Taxonomy" id="1963835"/>
    <lineage>
        <taxon>Bacteria</taxon>
        <taxon>Pseudomonadati</taxon>
        <taxon>Pseudomonadota</taxon>
        <taxon>Alphaproteobacteria</taxon>
        <taxon>Geminicoccales</taxon>
        <taxon>Geminicoccaceae</taxon>
        <taxon>Arboricoccus</taxon>
    </lineage>
</organism>
<dbReference type="GO" id="GO:0052855">
    <property type="term" value="F:ADP-dependent NAD(P)H-hydrate dehydratase activity"/>
    <property type="evidence" value="ECO:0007669"/>
    <property type="project" value="UniProtKB-UniRule"/>
</dbReference>
<evidence type="ECO:0000259" key="21">
    <source>
        <dbReference type="PROSITE" id="PS51385"/>
    </source>
</evidence>
<evidence type="ECO:0000256" key="5">
    <source>
        <dbReference type="ARBA" id="ARBA00022723"/>
    </source>
</evidence>
<evidence type="ECO:0000256" key="4">
    <source>
        <dbReference type="ARBA" id="ARBA00009524"/>
    </source>
</evidence>
<feature type="binding site" evidence="17">
    <location>
        <position position="332"/>
    </location>
    <ligand>
        <name>(6S)-NADPHX</name>
        <dbReference type="ChEBI" id="CHEBI:64076"/>
    </ligand>
</feature>
<keyword evidence="5 18" id="KW-0479">Metal-binding</keyword>
<dbReference type="HAMAP" id="MF_01965">
    <property type="entry name" value="NADHX_dehydratase"/>
    <property type="match status" value="1"/>
</dbReference>
<feature type="binding site" evidence="18">
    <location>
        <position position="129"/>
    </location>
    <ligand>
        <name>K(+)</name>
        <dbReference type="ChEBI" id="CHEBI:29103"/>
    </ligand>
</feature>
<dbReference type="AlphaFoldDB" id="A0A212R0K2"/>
<reference evidence="22 23" key="1">
    <citation type="submission" date="2017-06" db="EMBL/GenBank/DDBJ databases">
        <authorList>
            <person name="Kim H.J."/>
            <person name="Triplett B.A."/>
        </authorList>
    </citation>
    <scope>NUCLEOTIDE SEQUENCE [LARGE SCALE GENOMIC DNA]</scope>
    <source>
        <strain evidence="22 23">B29T1</strain>
    </source>
</reference>
<protein>
    <recommendedName>
        <fullName evidence="19">Bifunctional NAD(P)H-hydrate repair enzyme</fullName>
    </recommendedName>
    <alternativeName>
        <fullName evidence="19">Nicotinamide nucleotide repair protein</fullName>
    </alternativeName>
    <domain>
        <recommendedName>
            <fullName evidence="19">ADP-dependent (S)-NAD(P)H-hydrate dehydratase</fullName>
            <ecNumber evidence="19">4.2.1.136</ecNumber>
        </recommendedName>
        <alternativeName>
            <fullName evidence="19">ADP-dependent NAD(P)HX dehydratase</fullName>
        </alternativeName>
    </domain>
    <domain>
        <recommendedName>
            <fullName evidence="19">NAD(P)H-hydrate epimerase</fullName>
            <ecNumber evidence="19">5.1.99.6</ecNumber>
        </recommendedName>
    </domain>
</protein>
<evidence type="ECO:0000256" key="17">
    <source>
        <dbReference type="HAMAP-Rule" id="MF_01965"/>
    </source>
</evidence>
<comment type="catalytic activity">
    <reaction evidence="15 17 19">
        <text>(6S)-NADHX + ADP = AMP + phosphate + NADH + H(+)</text>
        <dbReference type="Rhea" id="RHEA:32223"/>
        <dbReference type="ChEBI" id="CHEBI:15378"/>
        <dbReference type="ChEBI" id="CHEBI:43474"/>
        <dbReference type="ChEBI" id="CHEBI:57945"/>
        <dbReference type="ChEBI" id="CHEBI:64074"/>
        <dbReference type="ChEBI" id="CHEBI:456215"/>
        <dbReference type="ChEBI" id="CHEBI:456216"/>
        <dbReference type="EC" id="4.2.1.136"/>
    </reaction>
</comment>
<comment type="catalytic activity">
    <reaction evidence="16 17 19">
        <text>(6S)-NADPHX + ADP = AMP + phosphate + NADPH + H(+)</text>
        <dbReference type="Rhea" id="RHEA:32235"/>
        <dbReference type="ChEBI" id="CHEBI:15378"/>
        <dbReference type="ChEBI" id="CHEBI:43474"/>
        <dbReference type="ChEBI" id="CHEBI:57783"/>
        <dbReference type="ChEBI" id="CHEBI:64076"/>
        <dbReference type="ChEBI" id="CHEBI:456215"/>
        <dbReference type="ChEBI" id="CHEBI:456216"/>
        <dbReference type="EC" id="4.2.1.136"/>
    </reaction>
</comment>
<evidence type="ECO:0000256" key="11">
    <source>
        <dbReference type="ARBA" id="ARBA00023235"/>
    </source>
</evidence>
<evidence type="ECO:0000256" key="18">
    <source>
        <dbReference type="HAMAP-Rule" id="MF_01966"/>
    </source>
</evidence>
<keyword evidence="8 17" id="KW-0521">NADP</keyword>
<dbReference type="EMBL" id="FYEH01000004">
    <property type="protein sequence ID" value="SNB65337.1"/>
    <property type="molecule type" value="Genomic_DNA"/>
</dbReference>
<keyword evidence="12 17" id="KW-0456">Lyase</keyword>
<dbReference type="InterPro" id="IPR004443">
    <property type="entry name" value="YjeF_N_dom"/>
</dbReference>
<feature type="binding site" evidence="18">
    <location>
        <begin position="133"/>
        <end position="139"/>
    </location>
    <ligand>
        <name>(6S)-NADPHX</name>
        <dbReference type="ChEBI" id="CHEBI:64076"/>
    </ligand>
</feature>
<dbReference type="SUPFAM" id="SSF53613">
    <property type="entry name" value="Ribokinase-like"/>
    <property type="match status" value="1"/>
</dbReference>
<dbReference type="InterPro" id="IPR017953">
    <property type="entry name" value="Carbohydrate_kinase_pred_CS"/>
</dbReference>
<comment type="function">
    <text evidence="17">Catalyzes the dehydration of the S-form of NAD(P)HX at the expense of ADP, which is converted to AMP. Together with NAD(P)HX epimerase, which catalyzes the epimerization of the S- and R-forms, the enzyme allows the repair of both epimers of NAD(P)HX, a damaged form of NAD(P)H that is a result of enzymatic or heat-dependent hydration.</text>
</comment>
<evidence type="ECO:0000256" key="16">
    <source>
        <dbReference type="ARBA" id="ARBA00049209"/>
    </source>
</evidence>